<dbReference type="FunFam" id="3.40.50.2020:FF:000006">
    <property type="entry name" value="Hypoxanthine phosphoribosyltransferase"/>
    <property type="match status" value="1"/>
</dbReference>
<dbReference type="GO" id="GO:0046100">
    <property type="term" value="P:hypoxanthine metabolic process"/>
    <property type="evidence" value="ECO:0007669"/>
    <property type="project" value="TreeGrafter"/>
</dbReference>
<protein>
    <recommendedName>
        <fullName evidence="5">hypoxanthine phosphoribosyltransferase</fullName>
        <ecNumber evidence="5">2.4.2.8</ecNumber>
    </recommendedName>
</protein>
<dbReference type="GO" id="GO:0006178">
    <property type="term" value="P:guanine salvage"/>
    <property type="evidence" value="ECO:0007669"/>
    <property type="project" value="TreeGrafter"/>
</dbReference>
<dbReference type="GO" id="GO:0000166">
    <property type="term" value="F:nucleotide binding"/>
    <property type="evidence" value="ECO:0007669"/>
    <property type="project" value="UniProtKB-KW"/>
</dbReference>
<evidence type="ECO:0000256" key="2">
    <source>
        <dbReference type="ARBA" id="ARBA00004496"/>
    </source>
</evidence>
<dbReference type="EMBL" id="UINC01205323">
    <property type="protein sequence ID" value="SVE26446.1"/>
    <property type="molecule type" value="Genomic_DNA"/>
</dbReference>
<dbReference type="GO" id="GO:0006166">
    <property type="term" value="P:purine ribonucleoside salvage"/>
    <property type="evidence" value="ECO:0007669"/>
    <property type="project" value="UniProtKB-KW"/>
</dbReference>
<evidence type="ECO:0000256" key="5">
    <source>
        <dbReference type="ARBA" id="ARBA00011895"/>
    </source>
</evidence>
<dbReference type="GO" id="GO:0032264">
    <property type="term" value="P:IMP salvage"/>
    <property type="evidence" value="ECO:0007669"/>
    <property type="project" value="TreeGrafter"/>
</dbReference>
<evidence type="ECO:0000256" key="12">
    <source>
        <dbReference type="ARBA" id="ARBA00022842"/>
    </source>
</evidence>
<evidence type="ECO:0000259" key="13">
    <source>
        <dbReference type="Pfam" id="PF00156"/>
    </source>
</evidence>
<keyword evidence="6" id="KW-0963">Cytoplasm</keyword>
<keyword evidence="10" id="KW-0660">Purine salvage</keyword>
<dbReference type="NCBIfam" id="TIGR01203">
    <property type="entry name" value="HGPRTase"/>
    <property type="match status" value="1"/>
</dbReference>
<dbReference type="GO" id="GO:0032263">
    <property type="term" value="P:GMP salvage"/>
    <property type="evidence" value="ECO:0007669"/>
    <property type="project" value="TreeGrafter"/>
</dbReference>
<evidence type="ECO:0000256" key="8">
    <source>
        <dbReference type="ARBA" id="ARBA00022679"/>
    </source>
</evidence>
<dbReference type="SUPFAM" id="SSF53271">
    <property type="entry name" value="PRTase-like"/>
    <property type="match status" value="1"/>
</dbReference>
<dbReference type="PANTHER" id="PTHR43340:SF1">
    <property type="entry name" value="HYPOXANTHINE PHOSPHORIBOSYLTRANSFERASE"/>
    <property type="match status" value="1"/>
</dbReference>
<evidence type="ECO:0000256" key="1">
    <source>
        <dbReference type="ARBA" id="ARBA00001946"/>
    </source>
</evidence>
<dbReference type="GO" id="GO:0004422">
    <property type="term" value="F:hypoxanthine phosphoribosyltransferase activity"/>
    <property type="evidence" value="ECO:0007669"/>
    <property type="project" value="InterPro"/>
</dbReference>
<dbReference type="InterPro" id="IPR029057">
    <property type="entry name" value="PRTase-like"/>
</dbReference>
<dbReference type="Pfam" id="PF00156">
    <property type="entry name" value="Pribosyltran"/>
    <property type="match status" value="1"/>
</dbReference>
<dbReference type="CDD" id="cd06223">
    <property type="entry name" value="PRTases_typeI"/>
    <property type="match status" value="1"/>
</dbReference>
<dbReference type="EC" id="2.4.2.8" evidence="5"/>
<keyword evidence="11" id="KW-0547">Nucleotide-binding</keyword>
<evidence type="ECO:0000256" key="9">
    <source>
        <dbReference type="ARBA" id="ARBA00022723"/>
    </source>
</evidence>
<comment type="pathway">
    <text evidence="3">Purine metabolism; IMP biosynthesis via salvage pathway; IMP from hypoxanthine: step 1/1.</text>
</comment>
<dbReference type="InterPro" id="IPR050408">
    <property type="entry name" value="HGPRT"/>
</dbReference>
<feature type="domain" description="Phosphoribosyltransferase" evidence="13">
    <location>
        <begin position="12"/>
        <end position="158"/>
    </location>
</feature>
<name>A0A383C1Z1_9ZZZZ</name>
<keyword evidence="8" id="KW-0808">Transferase</keyword>
<dbReference type="AlphaFoldDB" id="A0A383C1Z1"/>
<organism evidence="14">
    <name type="scientific">marine metagenome</name>
    <dbReference type="NCBI Taxonomy" id="408172"/>
    <lineage>
        <taxon>unclassified sequences</taxon>
        <taxon>metagenomes</taxon>
        <taxon>ecological metagenomes</taxon>
    </lineage>
</organism>
<accession>A0A383C1Z1</accession>
<keyword evidence="9" id="KW-0479">Metal-binding</keyword>
<evidence type="ECO:0000256" key="11">
    <source>
        <dbReference type="ARBA" id="ARBA00022741"/>
    </source>
</evidence>
<dbReference type="InterPro" id="IPR000836">
    <property type="entry name" value="PRTase_dom"/>
</dbReference>
<evidence type="ECO:0000256" key="7">
    <source>
        <dbReference type="ARBA" id="ARBA00022676"/>
    </source>
</evidence>
<dbReference type="InterPro" id="IPR005904">
    <property type="entry name" value="Hxn_phspho_trans"/>
</dbReference>
<keyword evidence="12" id="KW-0460">Magnesium</keyword>
<evidence type="ECO:0000256" key="4">
    <source>
        <dbReference type="ARBA" id="ARBA00008391"/>
    </source>
</evidence>
<dbReference type="GO" id="GO:0005829">
    <property type="term" value="C:cytosol"/>
    <property type="evidence" value="ECO:0007669"/>
    <property type="project" value="TreeGrafter"/>
</dbReference>
<comment type="cofactor">
    <cofactor evidence="1">
        <name>Mg(2+)</name>
        <dbReference type="ChEBI" id="CHEBI:18420"/>
    </cofactor>
</comment>
<dbReference type="PANTHER" id="PTHR43340">
    <property type="entry name" value="HYPOXANTHINE-GUANINE PHOSPHORIBOSYLTRANSFERASE"/>
    <property type="match status" value="1"/>
</dbReference>
<comment type="similarity">
    <text evidence="4">Belongs to the purine/pyrimidine phosphoribosyltransferase family.</text>
</comment>
<gene>
    <name evidence="14" type="ORF">METZ01_LOCUS479300</name>
</gene>
<comment type="subcellular location">
    <subcellularLocation>
        <location evidence="2">Cytoplasm</location>
    </subcellularLocation>
</comment>
<evidence type="ECO:0000256" key="6">
    <source>
        <dbReference type="ARBA" id="ARBA00022490"/>
    </source>
</evidence>
<dbReference type="GO" id="GO:0000287">
    <property type="term" value="F:magnesium ion binding"/>
    <property type="evidence" value="ECO:0007669"/>
    <property type="project" value="TreeGrafter"/>
</dbReference>
<evidence type="ECO:0000256" key="3">
    <source>
        <dbReference type="ARBA" id="ARBA00004669"/>
    </source>
</evidence>
<dbReference type="Gene3D" id="3.40.50.2020">
    <property type="match status" value="1"/>
</dbReference>
<keyword evidence="7" id="KW-0328">Glycosyltransferase</keyword>
<proteinExistence type="inferred from homology"/>
<feature type="non-terminal residue" evidence="14">
    <location>
        <position position="1"/>
    </location>
</feature>
<reference evidence="14" key="1">
    <citation type="submission" date="2018-05" db="EMBL/GenBank/DDBJ databases">
        <authorList>
            <person name="Lanie J.A."/>
            <person name="Ng W.-L."/>
            <person name="Kazmierczak K.M."/>
            <person name="Andrzejewski T.M."/>
            <person name="Davidsen T.M."/>
            <person name="Wayne K.J."/>
            <person name="Tettelin H."/>
            <person name="Glass J.I."/>
            <person name="Rusch D."/>
            <person name="Podicherti R."/>
            <person name="Tsui H.-C.T."/>
            <person name="Winkler M.E."/>
        </authorList>
    </citation>
    <scope>NUCLEOTIDE SEQUENCE</scope>
</reference>
<evidence type="ECO:0000313" key="14">
    <source>
        <dbReference type="EMBL" id="SVE26446.1"/>
    </source>
</evidence>
<evidence type="ECO:0000256" key="10">
    <source>
        <dbReference type="ARBA" id="ARBA00022726"/>
    </source>
</evidence>
<sequence length="171" mass="19039">KPDIKHVIFTAEQLQNRVAEMGEEISSVYGPSDNLVVLGVLKGSFMFMSDLIREIKVPLHVDFLVVSSYGKGKTSTDDVRLLYDSAVSIKERTVLLVEDIIDSGATLRRLIPMLNARGPKSLDVCSLLCKGVEHIDVKPRWVGFDAPNEFLVGYGLDFAEDFRHLPYIASL</sequence>